<reference evidence="1" key="2">
    <citation type="submission" date="2020-11" db="EMBL/GenBank/DDBJ databases">
        <authorList>
            <consortium name="NCBI Pathogen Detection Project"/>
        </authorList>
    </citation>
    <scope>NUCLEOTIDE SEQUENCE</scope>
    <source>
        <strain evidence="1">R404</strain>
    </source>
</reference>
<sequence length="86" mass="9876">MSSRNKESIHEFIRDLHISRIALERITVSMLRILSPAQRDIIRELTFDLSLTASETIPESNALLTENEKMIQARIHQLLSVATPHK</sequence>
<protein>
    <submittedName>
        <fullName evidence="1">Uncharacterized protein</fullName>
    </submittedName>
</protein>
<organism evidence="1 2">
    <name type="scientific">Klebsiella oxytoca</name>
    <dbReference type="NCBI Taxonomy" id="571"/>
    <lineage>
        <taxon>Bacteria</taxon>
        <taxon>Pseudomonadati</taxon>
        <taxon>Pseudomonadota</taxon>
        <taxon>Gammaproteobacteria</taxon>
        <taxon>Enterobacterales</taxon>
        <taxon>Enterobacteriaceae</taxon>
        <taxon>Klebsiella/Raoultella group</taxon>
        <taxon>Klebsiella</taxon>
    </lineage>
</organism>
<comment type="caution">
    <text evidence="1">The sequence shown here is derived from an EMBL/GenBank/DDBJ whole genome shotgun (WGS) entry which is preliminary data.</text>
</comment>
<reference evidence="1" key="1">
    <citation type="journal article" date="2018" name="Genome Biol.">
        <title>SKESA: strategic k-mer extension for scrupulous assemblies.</title>
        <authorList>
            <person name="Souvorov A."/>
            <person name="Agarwala R."/>
            <person name="Lipman D.J."/>
        </authorList>
    </citation>
    <scope>NUCLEOTIDE SEQUENCE</scope>
    <source>
        <strain evidence="1">R404</strain>
    </source>
</reference>
<dbReference type="EMBL" id="DACSEO010000054">
    <property type="protein sequence ID" value="HAT1683151.1"/>
    <property type="molecule type" value="Genomic_DNA"/>
</dbReference>
<evidence type="ECO:0000313" key="2">
    <source>
        <dbReference type="Proteomes" id="UP000856143"/>
    </source>
</evidence>
<dbReference type="Proteomes" id="UP000856143">
    <property type="component" value="Unassembled WGS sequence"/>
</dbReference>
<gene>
    <name evidence="1" type="ORF">I8Y21_003875</name>
</gene>
<dbReference type="AlphaFoldDB" id="A0AAN5LA46"/>
<accession>A0AAN5LA46</accession>
<name>A0AAN5LA46_KLEOX</name>
<evidence type="ECO:0000313" key="1">
    <source>
        <dbReference type="EMBL" id="HAT1683151.1"/>
    </source>
</evidence>
<proteinExistence type="predicted"/>